<proteinExistence type="predicted"/>
<keyword evidence="3" id="KW-1185">Reference proteome</keyword>
<dbReference type="RefSeq" id="XP_016762496.1">
    <property type="nucleotide sequence ID" value="XM_016901186.1"/>
</dbReference>
<accession>M3D8B5</accession>
<dbReference type="EMBL" id="KB456262">
    <property type="protein sequence ID" value="EMF14375.1"/>
    <property type="molecule type" value="Genomic_DNA"/>
</dbReference>
<reference evidence="2 3" key="1">
    <citation type="journal article" date="2012" name="PLoS Pathog.">
        <title>Diverse lifestyles and strategies of plant pathogenesis encoded in the genomes of eighteen Dothideomycetes fungi.</title>
        <authorList>
            <person name="Ohm R.A."/>
            <person name="Feau N."/>
            <person name="Henrissat B."/>
            <person name="Schoch C.L."/>
            <person name="Horwitz B.A."/>
            <person name="Barry K.W."/>
            <person name="Condon B.J."/>
            <person name="Copeland A.C."/>
            <person name="Dhillon B."/>
            <person name="Glaser F."/>
            <person name="Hesse C.N."/>
            <person name="Kosti I."/>
            <person name="LaButti K."/>
            <person name="Lindquist E.A."/>
            <person name="Lucas S."/>
            <person name="Salamov A.A."/>
            <person name="Bradshaw R.E."/>
            <person name="Ciuffetti L."/>
            <person name="Hamelin R.C."/>
            <person name="Kema G.H.J."/>
            <person name="Lawrence C."/>
            <person name="Scott J.A."/>
            <person name="Spatafora J.W."/>
            <person name="Turgeon B.G."/>
            <person name="de Wit P.J.G.M."/>
            <person name="Zhong S."/>
            <person name="Goodwin S.B."/>
            <person name="Grigoriev I.V."/>
        </authorList>
    </citation>
    <scope>NUCLEOTIDE SEQUENCE [LARGE SCALE GENOMIC DNA]</scope>
    <source>
        <strain evidence="2 3">SO2202</strain>
    </source>
</reference>
<gene>
    <name evidence="2" type="ORF">SEPMUDRAFT_115652</name>
</gene>
<evidence type="ECO:0000313" key="2">
    <source>
        <dbReference type="EMBL" id="EMF14375.1"/>
    </source>
</evidence>
<sequence>MSAKEDGIAMVIFAAELAELMAEMLGRRGSRLYTTAMEPHAVDSFSGSGSSRGELPLPCPAVPQRRGSSDTSSAQRLQRPVEAGLRVVNPMRATGGEIPRAVVTRPSNY</sequence>
<dbReference type="AlphaFoldDB" id="M3D8B5"/>
<name>M3D8B5_SPHMS</name>
<dbReference type="Proteomes" id="UP000016931">
    <property type="component" value="Unassembled WGS sequence"/>
</dbReference>
<organism evidence="2 3">
    <name type="scientific">Sphaerulina musiva (strain SO2202)</name>
    <name type="common">Poplar stem canker fungus</name>
    <name type="synonym">Septoria musiva</name>
    <dbReference type="NCBI Taxonomy" id="692275"/>
    <lineage>
        <taxon>Eukaryota</taxon>
        <taxon>Fungi</taxon>
        <taxon>Dikarya</taxon>
        <taxon>Ascomycota</taxon>
        <taxon>Pezizomycotina</taxon>
        <taxon>Dothideomycetes</taxon>
        <taxon>Dothideomycetidae</taxon>
        <taxon>Mycosphaerellales</taxon>
        <taxon>Mycosphaerellaceae</taxon>
        <taxon>Sphaerulina</taxon>
    </lineage>
</organism>
<dbReference type="HOGENOM" id="CLU_2185594_0_0_1"/>
<dbReference type="GeneID" id="27898323"/>
<protein>
    <submittedName>
        <fullName evidence="2">Uncharacterized protein</fullName>
    </submittedName>
</protein>
<evidence type="ECO:0000313" key="3">
    <source>
        <dbReference type="Proteomes" id="UP000016931"/>
    </source>
</evidence>
<feature type="region of interest" description="Disordered" evidence="1">
    <location>
        <begin position="41"/>
        <end position="88"/>
    </location>
</feature>
<evidence type="ECO:0000256" key="1">
    <source>
        <dbReference type="SAM" id="MobiDB-lite"/>
    </source>
</evidence>